<dbReference type="Gene3D" id="3.30.450.80">
    <property type="entry name" value="Transcription factor LuxR-like, autoinducer-binding domain"/>
    <property type="match status" value="1"/>
</dbReference>
<dbReference type="HOGENOM" id="CLU_072786_4_1_5"/>
<dbReference type="PANTHER" id="PTHR44688">
    <property type="entry name" value="DNA-BINDING TRANSCRIPTIONAL ACTIVATOR DEVR_DOSR"/>
    <property type="match status" value="1"/>
</dbReference>
<dbReference type="STRING" id="316058.RPB_3321"/>
<dbReference type="Proteomes" id="UP000008809">
    <property type="component" value="Chromosome"/>
</dbReference>
<dbReference type="InterPro" id="IPR000792">
    <property type="entry name" value="Tscrpt_reg_LuxR_C"/>
</dbReference>
<dbReference type="OrthoDB" id="3170288at2"/>
<dbReference type="AlphaFoldDB" id="Q2IUU3"/>
<dbReference type="Gene3D" id="1.10.10.10">
    <property type="entry name" value="Winged helix-like DNA-binding domain superfamily/Winged helix DNA-binding domain"/>
    <property type="match status" value="1"/>
</dbReference>
<name>Q2IUU3_RHOP2</name>
<dbReference type="SUPFAM" id="SSF46894">
    <property type="entry name" value="C-terminal effector domain of the bipartite response regulators"/>
    <property type="match status" value="1"/>
</dbReference>
<evidence type="ECO:0000313" key="6">
    <source>
        <dbReference type="Proteomes" id="UP000008809"/>
    </source>
</evidence>
<evidence type="ECO:0000256" key="2">
    <source>
        <dbReference type="ARBA" id="ARBA00023125"/>
    </source>
</evidence>
<organism evidence="5 6">
    <name type="scientific">Rhodopseudomonas palustris (strain HaA2)</name>
    <dbReference type="NCBI Taxonomy" id="316058"/>
    <lineage>
        <taxon>Bacteria</taxon>
        <taxon>Pseudomonadati</taxon>
        <taxon>Pseudomonadota</taxon>
        <taxon>Alphaproteobacteria</taxon>
        <taxon>Hyphomicrobiales</taxon>
        <taxon>Nitrobacteraceae</taxon>
        <taxon>Rhodopseudomonas</taxon>
    </lineage>
</organism>
<gene>
    <name evidence="5" type="ordered locus">RPB_3321</name>
</gene>
<dbReference type="SUPFAM" id="SSF75516">
    <property type="entry name" value="Pheromone-binding domain of LuxR-like quorum-sensing transcription factors"/>
    <property type="match status" value="1"/>
</dbReference>
<dbReference type="KEGG" id="rpb:RPB_3321"/>
<dbReference type="GO" id="GO:0003677">
    <property type="term" value="F:DNA binding"/>
    <property type="evidence" value="ECO:0007669"/>
    <property type="project" value="UniProtKB-KW"/>
</dbReference>
<keyword evidence="6" id="KW-1185">Reference proteome</keyword>
<protein>
    <submittedName>
        <fullName evidence="5">Transcriptional regulator, LuxR family</fullName>
    </submittedName>
</protein>
<dbReference type="CDD" id="cd06170">
    <property type="entry name" value="LuxR_C_like"/>
    <property type="match status" value="1"/>
</dbReference>
<dbReference type="RefSeq" id="WP_011442201.1">
    <property type="nucleotide sequence ID" value="NC_007778.1"/>
</dbReference>
<accession>Q2IUU3</accession>
<dbReference type="PANTHER" id="PTHR44688:SF16">
    <property type="entry name" value="DNA-BINDING TRANSCRIPTIONAL ACTIVATOR DEVR_DOSR"/>
    <property type="match status" value="1"/>
</dbReference>
<dbReference type="InterPro" id="IPR005143">
    <property type="entry name" value="TF_LuxR_autoind-bd_dom"/>
</dbReference>
<dbReference type="Pfam" id="PF00196">
    <property type="entry name" value="GerE"/>
    <property type="match status" value="1"/>
</dbReference>
<dbReference type="EMBL" id="CP000250">
    <property type="protein sequence ID" value="ABD08017.1"/>
    <property type="molecule type" value="Genomic_DNA"/>
</dbReference>
<dbReference type="PROSITE" id="PS50043">
    <property type="entry name" value="HTH_LUXR_2"/>
    <property type="match status" value="1"/>
</dbReference>
<dbReference type="SMART" id="SM00421">
    <property type="entry name" value="HTH_LUXR"/>
    <property type="match status" value="1"/>
</dbReference>
<dbReference type="InterPro" id="IPR036693">
    <property type="entry name" value="TF_LuxR_autoind-bd_dom_sf"/>
</dbReference>
<evidence type="ECO:0000259" key="4">
    <source>
        <dbReference type="PROSITE" id="PS50043"/>
    </source>
</evidence>
<dbReference type="InterPro" id="IPR016032">
    <property type="entry name" value="Sig_transdc_resp-reg_C-effctor"/>
</dbReference>
<keyword evidence="3" id="KW-0804">Transcription</keyword>
<dbReference type="Pfam" id="PF03472">
    <property type="entry name" value="Autoind_bind"/>
    <property type="match status" value="1"/>
</dbReference>
<sequence length="240" mass="26637">MSRGALEDTLTFVAALDRANTPDIVADKLLGVVRPFGYSQVLAGIIPTPRTSVKQQIANVVLHRWPLRWSERYFSRGYLFEDPTIRRVSTSSEPFVWSELQVGPDARANEIMREAGEFGLGCGFTVPMITLDGQSAGLSIAGDRAELPPSHRGMVQLVAMYAFLRSLKLGEKPTPAITLTKREADVLHWIAEGKTDWEISKILRVSEHLVDKMARQIRTKLGAVNRIQAVALAMRSGIIR</sequence>
<reference evidence="5 6" key="1">
    <citation type="submission" date="2006-01" db="EMBL/GenBank/DDBJ databases">
        <title>Complete sequence of Rhodopseudomonas palustris HaA2.</title>
        <authorList>
            <consortium name="US DOE Joint Genome Institute"/>
            <person name="Copeland A."/>
            <person name="Lucas S."/>
            <person name="Lapidus A."/>
            <person name="Barry K."/>
            <person name="Detter J.C."/>
            <person name="Glavina T."/>
            <person name="Hammon N."/>
            <person name="Israni S."/>
            <person name="Pitluck S."/>
            <person name="Chain P."/>
            <person name="Malfatti S."/>
            <person name="Shin M."/>
            <person name="Vergez L."/>
            <person name="Schmutz J."/>
            <person name="Larimer F."/>
            <person name="Land M."/>
            <person name="Hauser L."/>
            <person name="Pelletier D.A."/>
            <person name="Kyrpides N."/>
            <person name="Anderson I."/>
            <person name="Oda Y."/>
            <person name="Harwood C.S."/>
            <person name="Richardson P."/>
        </authorList>
    </citation>
    <scope>NUCLEOTIDE SEQUENCE [LARGE SCALE GENOMIC DNA]</scope>
    <source>
        <strain evidence="5 6">HaA2</strain>
    </source>
</reference>
<evidence type="ECO:0000256" key="1">
    <source>
        <dbReference type="ARBA" id="ARBA00023015"/>
    </source>
</evidence>
<keyword evidence="1" id="KW-0805">Transcription regulation</keyword>
<dbReference type="GO" id="GO:0006355">
    <property type="term" value="P:regulation of DNA-templated transcription"/>
    <property type="evidence" value="ECO:0007669"/>
    <property type="project" value="InterPro"/>
</dbReference>
<proteinExistence type="predicted"/>
<dbReference type="InterPro" id="IPR036388">
    <property type="entry name" value="WH-like_DNA-bd_sf"/>
</dbReference>
<dbReference type="eggNOG" id="COG2771">
    <property type="taxonomic scope" value="Bacteria"/>
</dbReference>
<feature type="domain" description="HTH luxR-type" evidence="4">
    <location>
        <begin position="172"/>
        <end position="237"/>
    </location>
</feature>
<evidence type="ECO:0000256" key="3">
    <source>
        <dbReference type="ARBA" id="ARBA00023163"/>
    </source>
</evidence>
<keyword evidence="2" id="KW-0238">DNA-binding</keyword>
<evidence type="ECO:0000313" key="5">
    <source>
        <dbReference type="EMBL" id="ABD08017.1"/>
    </source>
</evidence>